<feature type="compositionally biased region" description="Low complexity" evidence="1">
    <location>
        <begin position="34"/>
        <end position="56"/>
    </location>
</feature>
<feature type="compositionally biased region" description="Basic and acidic residues" evidence="1">
    <location>
        <begin position="1"/>
        <end position="11"/>
    </location>
</feature>
<organism evidence="2 3">
    <name type="scientific">Actinomadura logoneensis</name>
    <dbReference type="NCBI Taxonomy" id="2293572"/>
    <lineage>
        <taxon>Bacteria</taxon>
        <taxon>Bacillati</taxon>
        <taxon>Actinomycetota</taxon>
        <taxon>Actinomycetes</taxon>
        <taxon>Streptosporangiales</taxon>
        <taxon>Thermomonosporaceae</taxon>
        <taxon>Actinomadura</taxon>
    </lineage>
</organism>
<dbReference type="AlphaFoldDB" id="A0A372JNR1"/>
<protein>
    <submittedName>
        <fullName evidence="2">GntR family transcriptional regulator</fullName>
    </submittedName>
</protein>
<gene>
    <name evidence="2" type="ORF">DZF91_14235</name>
</gene>
<accession>A0A372JNR1</accession>
<name>A0A372JNR1_9ACTN</name>
<evidence type="ECO:0000313" key="3">
    <source>
        <dbReference type="Proteomes" id="UP000261811"/>
    </source>
</evidence>
<feature type="region of interest" description="Disordered" evidence="1">
    <location>
        <begin position="1"/>
        <end position="62"/>
    </location>
</feature>
<sequence length="62" mass="6396">MKPADPAEHRSPPHRRASREDRSASRGNGASPGATPADPARDATPADPARDATPADPARDAT</sequence>
<comment type="caution">
    <text evidence="2">The sequence shown here is derived from an EMBL/GenBank/DDBJ whole genome shotgun (WGS) entry which is preliminary data.</text>
</comment>
<evidence type="ECO:0000313" key="2">
    <source>
        <dbReference type="EMBL" id="RFU40978.1"/>
    </source>
</evidence>
<evidence type="ECO:0000256" key="1">
    <source>
        <dbReference type="SAM" id="MobiDB-lite"/>
    </source>
</evidence>
<keyword evidence="3" id="KW-1185">Reference proteome</keyword>
<feature type="non-terminal residue" evidence="2">
    <location>
        <position position="62"/>
    </location>
</feature>
<dbReference type="EMBL" id="QURH01000244">
    <property type="protein sequence ID" value="RFU40978.1"/>
    <property type="molecule type" value="Genomic_DNA"/>
</dbReference>
<reference evidence="2 3" key="1">
    <citation type="submission" date="2018-08" db="EMBL/GenBank/DDBJ databases">
        <title>Actinomadura jelena sp. nov., a novel Actinomycete isolated from soil in Chad.</title>
        <authorList>
            <person name="Shi L."/>
        </authorList>
    </citation>
    <scope>NUCLEOTIDE SEQUENCE [LARGE SCALE GENOMIC DNA]</scope>
    <source>
        <strain evidence="2 3">NEAU-G17</strain>
    </source>
</reference>
<proteinExistence type="predicted"/>
<dbReference type="Proteomes" id="UP000261811">
    <property type="component" value="Unassembled WGS sequence"/>
</dbReference>